<dbReference type="InterPro" id="IPR001584">
    <property type="entry name" value="Integrase_cat-core"/>
</dbReference>
<dbReference type="Pfam" id="PF03564">
    <property type="entry name" value="DUF1759"/>
    <property type="match status" value="1"/>
</dbReference>
<organism evidence="3 4">
    <name type="scientific">Bombyx mori</name>
    <name type="common">Silk moth</name>
    <dbReference type="NCBI Taxonomy" id="7091"/>
    <lineage>
        <taxon>Eukaryota</taxon>
        <taxon>Metazoa</taxon>
        <taxon>Ecdysozoa</taxon>
        <taxon>Arthropoda</taxon>
        <taxon>Hexapoda</taxon>
        <taxon>Insecta</taxon>
        <taxon>Pterygota</taxon>
        <taxon>Neoptera</taxon>
        <taxon>Endopterygota</taxon>
        <taxon>Lepidoptera</taxon>
        <taxon>Glossata</taxon>
        <taxon>Ditrysia</taxon>
        <taxon>Bombycoidea</taxon>
        <taxon>Bombycidae</taxon>
        <taxon>Bombycinae</taxon>
        <taxon>Bombyx</taxon>
    </lineage>
</organism>
<dbReference type="CDD" id="cd01644">
    <property type="entry name" value="RT_pepA17"/>
    <property type="match status" value="1"/>
</dbReference>
<protein>
    <recommendedName>
        <fullName evidence="2">Integrase catalytic domain-containing protein</fullName>
    </recommendedName>
</protein>
<dbReference type="EnsemblMetazoa" id="XM_038020763.1">
    <property type="protein sequence ID" value="XP_037876691.1"/>
    <property type="gene ID" value="LOC119630669"/>
</dbReference>
<evidence type="ECO:0000313" key="4">
    <source>
        <dbReference type="Proteomes" id="UP000005204"/>
    </source>
</evidence>
<dbReference type="GO" id="GO:0071897">
    <property type="term" value="P:DNA biosynthetic process"/>
    <property type="evidence" value="ECO:0007669"/>
    <property type="project" value="UniProtKB-ARBA"/>
</dbReference>
<dbReference type="InterPro" id="IPR041588">
    <property type="entry name" value="Integrase_H2C2"/>
</dbReference>
<dbReference type="InterPro" id="IPR036397">
    <property type="entry name" value="RNaseH_sf"/>
</dbReference>
<dbReference type="Gene3D" id="3.30.420.10">
    <property type="entry name" value="Ribonuclease H-like superfamily/Ribonuclease H"/>
    <property type="match status" value="1"/>
</dbReference>
<dbReference type="Pfam" id="PF05380">
    <property type="entry name" value="Peptidase_A17"/>
    <property type="match status" value="1"/>
</dbReference>
<name>A0A8R2M9W2_BOMMO</name>
<dbReference type="Gene3D" id="3.30.70.270">
    <property type="match status" value="1"/>
</dbReference>
<evidence type="ECO:0000259" key="2">
    <source>
        <dbReference type="PROSITE" id="PS50994"/>
    </source>
</evidence>
<dbReference type="SUPFAM" id="SSF53098">
    <property type="entry name" value="Ribonuclease H-like"/>
    <property type="match status" value="1"/>
</dbReference>
<dbReference type="EnsemblMetazoa" id="XM_038013029.1">
    <property type="protein sequence ID" value="XP_037868957.1"/>
    <property type="gene ID" value="LOC119628919"/>
</dbReference>
<dbReference type="Pfam" id="PF18701">
    <property type="entry name" value="DUF5641"/>
    <property type="match status" value="1"/>
</dbReference>
<dbReference type="Pfam" id="PF17921">
    <property type="entry name" value="Integrase_H2C2"/>
    <property type="match status" value="1"/>
</dbReference>
<dbReference type="Proteomes" id="UP000005204">
    <property type="component" value="Unassembled WGS sequence"/>
</dbReference>
<sequence>MTQIRRQKLIQLKLDAAEQRARLHLQLLEEKLAIESQALEEEEDPQLTCNPPGNSQTLPPNAHDVRLPACCQQNSEENELANCVTKLLARQSSTRELPTFSGEPEEWSLFYSQFTSTTKLCGYSDDENIARLARCLKGRARDAVYALLVSASNLDRIISTLKLRFGRPENIIEILLNKIHAIRDIRHDDIDRLIEFATAVQNVTATMKSTEEIGHLMNPTLIREIVSKLPSTLRYQWAIHAASLGVKTVTLSHISEWLMTMANAASFISPLTTKTSSDVKPPTRPDPRPWRPAVMATTPTAVNLSCTLCGDAHDIQSCERFIQMTTDDRWKFVTEKKLCFSCLSSRHQLRACEKKTKCAVRDCMRVHHTLLHAVRRIMKIDNAVNHTDKTVNTLNSANRHVFLKVVPVVVSGAKGDVLTYALLDEGAAVTLVNSSLLERAGITGPTSSLRIRGASGMTTIEPNSRLVSFNIRGVNVSNVYNVNSARSVNNLNICVDSFRYKKIVNKYPWVTDYVTDYDIRPDMIELLIGQDNIDLIITRQIIQRHKTGPIVSKTDLGYVVHGNVGLGSVPDDTTVLHFCRCDELHELVKQSFSTESFGVKQTDDFPRSREDQLALSIMERTTKLLPEGRWETGLLWKSDDLQLPDSLPLAMSRLNGVQKKMVRYPEFASQYRSKIEENLDKGYITKIQPGDPATKTRIWYLPHFAVFNPNKPNKLRIVLDCAAKSGGKSFNDFLLRGPDFLTSLPAVLLKFRTGKFAVTADIQEMFHRVLIRPEDRHAQRILWDGETYIMNVMTFGAVCSPSSAQFVKNINARRYETTKPEAYKAIVDHHYVDDYIHSFDHEDDLIRVVDDVVHIHASGGFNLRNFVSNSKRLLAHLPAEKLAPSCLKILSDVKDDQVERVLGVRWDRETDEFLFHLKFPKVSEAIKTGIKRPTKREVMRLIMSLFDPLGFLLYVIVKGRILLQTIWKSNVGWDDEVELSQFEKWQSWLTELQKTSEFRTPRWLFNDGCGKQEPPELHIFCDASSKAFASVAYLRDRTTDGKWHVSFVIARARVAPLKVMSIPRLELQAALMGARLAHSLKKNIDVSTVTYWSDSKTVLSWLRSDSGRFKPFVAHRVSEISELTEVSHWRWVPSGLNAADDATREAVAEDNTRWMNGPSFLREPKETWPQDDSVISLDPDDVEVKVNTITLMTVELPDDSRFSRYWRLIRSTAWFMRAVHNWMHKSSKRHGELTADEVKAAELIWIRESQRRMFSDDIESVKKTGQVKRDSPLRQLTPFLDKDGILRVRGRICRADGDNDFRHPIILNPKDRYVKLQLMQYHVDSAHNGRERVLHEVRRRFWIINGRNAVKMTWNDCQFCKNSRAKPSPPLMADLPDVRLKEVSRPFTYTGLDYFGPIIVKVGRRHEKRWVALFTCLTVRSIHLELVHDLTTSSVLMSLRRLIARRGCPSIIFSDNATTFRGADRELKRAVQAIDKDELITFGSLRHLEWRFIAPDAPHMGGCWERLVRSVKTSLRVTLKTRTPNDQTLMTLLAEAEFMVNSRPLTYVPLDFDDDLPLTPNDFLLPKTEFIDHPFGMFTDHDLLKRTWRESQRLADLIWKRWVKEYLPTLTRRDKWYRDSDRPLAIGDVVVVVDSQLPRNQWPLGKIEQVFPGKDDMVRVAKVRTRHGLYTRPATKLCRLDVHSSS</sequence>
<dbReference type="PROSITE" id="PS50994">
    <property type="entry name" value="INTEGRASE"/>
    <property type="match status" value="1"/>
</dbReference>
<dbReference type="GO" id="GO:0003676">
    <property type="term" value="F:nucleic acid binding"/>
    <property type="evidence" value="ECO:0007669"/>
    <property type="project" value="InterPro"/>
</dbReference>
<dbReference type="InterPro" id="IPR040676">
    <property type="entry name" value="DUF5641"/>
</dbReference>
<dbReference type="InterPro" id="IPR005312">
    <property type="entry name" value="DUF1759"/>
</dbReference>
<evidence type="ECO:0000313" key="3">
    <source>
        <dbReference type="EnsemblMetazoa" id="XP_037876691.1"/>
    </source>
</evidence>
<feature type="region of interest" description="Disordered" evidence="1">
    <location>
        <begin position="273"/>
        <end position="292"/>
    </location>
</feature>
<dbReference type="GO" id="GO:0015074">
    <property type="term" value="P:DNA integration"/>
    <property type="evidence" value="ECO:0007669"/>
    <property type="project" value="InterPro"/>
</dbReference>
<dbReference type="Gene3D" id="3.10.10.10">
    <property type="entry name" value="HIV Type 1 Reverse Transcriptase, subunit A, domain 1"/>
    <property type="match status" value="1"/>
</dbReference>
<proteinExistence type="predicted"/>
<dbReference type="GO" id="GO:0042575">
    <property type="term" value="C:DNA polymerase complex"/>
    <property type="evidence" value="ECO:0007669"/>
    <property type="project" value="UniProtKB-ARBA"/>
</dbReference>
<dbReference type="PANTHER" id="PTHR47331:SF1">
    <property type="entry name" value="GAG-LIKE PROTEIN"/>
    <property type="match status" value="1"/>
</dbReference>
<keyword evidence="4" id="KW-1185">Reference proteome</keyword>
<dbReference type="Pfam" id="PF00078">
    <property type="entry name" value="RVT_1"/>
    <property type="match status" value="1"/>
</dbReference>
<dbReference type="InterPro" id="IPR012337">
    <property type="entry name" value="RNaseH-like_sf"/>
</dbReference>
<feature type="domain" description="Integrase catalytic" evidence="2">
    <location>
        <begin position="1382"/>
        <end position="1568"/>
    </location>
</feature>
<dbReference type="InterPro" id="IPR000477">
    <property type="entry name" value="RT_dom"/>
</dbReference>
<dbReference type="InterPro" id="IPR043128">
    <property type="entry name" value="Rev_trsase/Diguanyl_cyclase"/>
</dbReference>
<dbReference type="SUPFAM" id="SSF56672">
    <property type="entry name" value="DNA/RNA polymerases"/>
    <property type="match status" value="1"/>
</dbReference>
<reference evidence="4" key="1">
    <citation type="journal article" date="2008" name="Insect Biochem. Mol. Biol.">
        <title>The genome of a lepidopteran model insect, the silkworm Bombyx mori.</title>
        <authorList>
            <consortium name="International Silkworm Genome Consortium"/>
        </authorList>
    </citation>
    <scope>NUCLEOTIDE SEQUENCE [LARGE SCALE GENOMIC DNA]</scope>
    <source>
        <strain evidence="4">p50T</strain>
    </source>
</reference>
<reference evidence="3" key="2">
    <citation type="submission" date="2022-06" db="UniProtKB">
        <authorList>
            <consortium name="EnsemblMetazoa"/>
        </authorList>
    </citation>
    <scope>IDENTIFICATION</scope>
    <source>
        <strain evidence="3">p50T (Dazao)</strain>
    </source>
</reference>
<dbReference type="InterPro" id="IPR008042">
    <property type="entry name" value="Retrotrans_Pao"/>
</dbReference>
<evidence type="ECO:0000256" key="1">
    <source>
        <dbReference type="SAM" id="MobiDB-lite"/>
    </source>
</evidence>
<dbReference type="InterPro" id="IPR043502">
    <property type="entry name" value="DNA/RNA_pol_sf"/>
</dbReference>
<dbReference type="PANTHER" id="PTHR47331">
    <property type="entry name" value="PHD-TYPE DOMAIN-CONTAINING PROTEIN"/>
    <property type="match status" value="1"/>
</dbReference>
<accession>A0A8R2M9W2</accession>